<sequence length="157" mass="17712">MNVQTPSQGYGSQPSPLQNSTRFLHNEQDTCELPPWLAISVFVFCMIILGVYFSPPESCDCRVCQSRRPWRGMSRRRDNLITPQLGKYRDLEAGIPTGVLLSKDTAFAECKACAECPGCAWENEECRLQVNNKNACYLDIPWAGGPLDEDDEELNYL</sequence>
<dbReference type="AlphaFoldDB" id="A0A9P8W685"/>
<gene>
    <name evidence="2" type="ORF">B0T10DRAFT_459961</name>
</gene>
<dbReference type="EMBL" id="JAGPYM010000011">
    <property type="protein sequence ID" value="KAH6889304.1"/>
    <property type="molecule type" value="Genomic_DNA"/>
</dbReference>
<keyword evidence="1" id="KW-0472">Membrane</keyword>
<organism evidence="2 3">
    <name type="scientific">Thelonectria olida</name>
    <dbReference type="NCBI Taxonomy" id="1576542"/>
    <lineage>
        <taxon>Eukaryota</taxon>
        <taxon>Fungi</taxon>
        <taxon>Dikarya</taxon>
        <taxon>Ascomycota</taxon>
        <taxon>Pezizomycotina</taxon>
        <taxon>Sordariomycetes</taxon>
        <taxon>Hypocreomycetidae</taxon>
        <taxon>Hypocreales</taxon>
        <taxon>Nectriaceae</taxon>
        <taxon>Thelonectria</taxon>
    </lineage>
</organism>
<evidence type="ECO:0000256" key="1">
    <source>
        <dbReference type="SAM" id="Phobius"/>
    </source>
</evidence>
<protein>
    <submittedName>
        <fullName evidence="2">Uncharacterized protein</fullName>
    </submittedName>
</protein>
<accession>A0A9P8W685</accession>
<evidence type="ECO:0000313" key="2">
    <source>
        <dbReference type="EMBL" id="KAH6889304.1"/>
    </source>
</evidence>
<proteinExistence type="predicted"/>
<dbReference type="Proteomes" id="UP000777438">
    <property type="component" value="Unassembled WGS sequence"/>
</dbReference>
<comment type="caution">
    <text evidence="2">The sequence shown here is derived from an EMBL/GenBank/DDBJ whole genome shotgun (WGS) entry which is preliminary data.</text>
</comment>
<feature type="transmembrane region" description="Helical" evidence="1">
    <location>
        <begin position="33"/>
        <end position="53"/>
    </location>
</feature>
<keyword evidence="1" id="KW-0812">Transmembrane</keyword>
<evidence type="ECO:0000313" key="3">
    <source>
        <dbReference type="Proteomes" id="UP000777438"/>
    </source>
</evidence>
<keyword evidence="1" id="KW-1133">Transmembrane helix</keyword>
<name>A0A9P8W685_9HYPO</name>
<reference evidence="2 3" key="1">
    <citation type="journal article" date="2021" name="Nat. Commun.">
        <title>Genetic determinants of endophytism in the Arabidopsis root mycobiome.</title>
        <authorList>
            <person name="Mesny F."/>
            <person name="Miyauchi S."/>
            <person name="Thiergart T."/>
            <person name="Pickel B."/>
            <person name="Atanasova L."/>
            <person name="Karlsson M."/>
            <person name="Huettel B."/>
            <person name="Barry K.W."/>
            <person name="Haridas S."/>
            <person name="Chen C."/>
            <person name="Bauer D."/>
            <person name="Andreopoulos W."/>
            <person name="Pangilinan J."/>
            <person name="LaButti K."/>
            <person name="Riley R."/>
            <person name="Lipzen A."/>
            <person name="Clum A."/>
            <person name="Drula E."/>
            <person name="Henrissat B."/>
            <person name="Kohler A."/>
            <person name="Grigoriev I.V."/>
            <person name="Martin F.M."/>
            <person name="Hacquard S."/>
        </authorList>
    </citation>
    <scope>NUCLEOTIDE SEQUENCE [LARGE SCALE GENOMIC DNA]</scope>
    <source>
        <strain evidence="2 3">MPI-CAGE-CH-0241</strain>
    </source>
</reference>
<keyword evidence="3" id="KW-1185">Reference proteome</keyword>